<dbReference type="AlphaFoldDB" id="A1BFY9"/>
<dbReference type="EMBL" id="CP000492">
    <property type="protein sequence ID" value="ABL65316.1"/>
    <property type="molecule type" value="Genomic_DNA"/>
</dbReference>
<evidence type="ECO:0000313" key="1">
    <source>
        <dbReference type="EMBL" id="ABL65316.1"/>
    </source>
</evidence>
<keyword evidence="2" id="KW-1185">Reference proteome</keyword>
<protein>
    <submittedName>
        <fullName evidence="1">Uncharacterized protein</fullName>
    </submittedName>
</protein>
<dbReference type="KEGG" id="cph:Cpha266_1283"/>
<proteinExistence type="predicted"/>
<dbReference type="HOGENOM" id="CLU_2129026_0_0_10"/>
<organism evidence="1 2">
    <name type="scientific">Chlorobium phaeobacteroides (strain DSM 266 / SMG 266 / 2430)</name>
    <dbReference type="NCBI Taxonomy" id="290317"/>
    <lineage>
        <taxon>Bacteria</taxon>
        <taxon>Pseudomonadati</taxon>
        <taxon>Chlorobiota</taxon>
        <taxon>Chlorobiia</taxon>
        <taxon>Chlorobiales</taxon>
        <taxon>Chlorobiaceae</taxon>
        <taxon>Chlorobium/Pelodictyon group</taxon>
        <taxon>Chlorobium</taxon>
    </lineage>
</organism>
<dbReference type="Proteomes" id="UP000008701">
    <property type="component" value="Chromosome"/>
</dbReference>
<evidence type="ECO:0000313" key="2">
    <source>
        <dbReference type="Proteomes" id="UP000008701"/>
    </source>
</evidence>
<gene>
    <name evidence="1" type="ordered locus">Cpha266_1283</name>
</gene>
<reference evidence="1 2" key="1">
    <citation type="submission" date="2006-12" db="EMBL/GenBank/DDBJ databases">
        <title>Complete sequence of Chlorobium phaeobacteroides DSM 266.</title>
        <authorList>
            <consortium name="US DOE Joint Genome Institute"/>
            <person name="Copeland A."/>
            <person name="Lucas S."/>
            <person name="Lapidus A."/>
            <person name="Barry K."/>
            <person name="Detter J.C."/>
            <person name="Glavina del Rio T."/>
            <person name="Hammon N."/>
            <person name="Israni S."/>
            <person name="Pitluck S."/>
            <person name="Goltsman E."/>
            <person name="Schmutz J."/>
            <person name="Larimer F."/>
            <person name="Land M."/>
            <person name="Hauser L."/>
            <person name="Mikhailova N."/>
            <person name="Li T."/>
            <person name="Overmann J."/>
            <person name="Bryant D.A."/>
            <person name="Richardson P."/>
        </authorList>
    </citation>
    <scope>NUCLEOTIDE SEQUENCE [LARGE SCALE GENOMIC DNA]</scope>
    <source>
        <strain evidence="1 2">DSM 266</strain>
    </source>
</reference>
<sequence>MKLMYGIAVSNAREIINTAKGELPALTLLTDLTDIVCRRALPYFDVNLLLDIDIVRHLIVLALAETILFQILPRKNMMDIPPVFNHLLHTDVSRQEPFDLLLECQLCISLLFE</sequence>
<accession>A1BFY9</accession>
<name>A1BFY9_CHLPD</name>
<dbReference type="STRING" id="290317.Cpha266_1283"/>